<feature type="domain" description="N-acetyltransferase" evidence="1">
    <location>
        <begin position="29"/>
        <end position="170"/>
    </location>
</feature>
<protein>
    <recommendedName>
        <fullName evidence="1">N-acetyltransferase domain-containing protein</fullName>
    </recommendedName>
</protein>
<evidence type="ECO:0000259" key="1">
    <source>
        <dbReference type="PROSITE" id="PS51186"/>
    </source>
</evidence>
<dbReference type="Pfam" id="PF13302">
    <property type="entry name" value="Acetyltransf_3"/>
    <property type="match status" value="1"/>
</dbReference>
<organism evidence="2 3">
    <name type="scientific">Pseudoalteromonas peptidolytica F12-50-A1</name>
    <dbReference type="NCBI Taxonomy" id="1315280"/>
    <lineage>
        <taxon>Bacteria</taxon>
        <taxon>Pseudomonadati</taxon>
        <taxon>Pseudomonadota</taxon>
        <taxon>Gammaproteobacteria</taxon>
        <taxon>Alteromonadales</taxon>
        <taxon>Pseudoalteromonadaceae</taxon>
        <taxon>Pseudoalteromonas</taxon>
    </lineage>
</organism>
<dbReference type="RefSeq" id="WP_147390779.1">
    <property type="nucleotide sequence ID" value="NZ_AQHF01000020.1"/>
</dbReference>
<sequence length="170" mass="19096">MTLSFQTMRLEVNEIDNSASTAQIQQLIAKIPYILTADVVTHLPAYFHHIDSASKAEQWLTRICSESRLLQITLKDKETIGFLFANTENEINTHIGYVIAQQHWGKGYASELLQGFIHTANTIGSWHKLIAGVDKSNFASVHLLKKQGFSEQGCANGNMYFFEYALSKAD</sequence>
<reference evidence="2 3" key="1">
    <citation type="submission" date="2015-06" db="EMBL/GenBank/DDBJ databases">
        <title>Genome sequence of Pseudoalteromonas peptidolytica.</title>
        <authorList>
            <person name="Xie B.-B."/>
            <person name="Rong J.-C."/>
            <person name="Qin Q.-L."/>
            <person name="Zhang Y.-Z."/>
        </authorList>
    </citation>
    <scope>NUCLEOTIDE SEQUENCE [LARGE SCALE GENOMIC DNA]</scope>
    <source>
        <strain evidence="2 3">F12-50-A1</strain>
    </source>
</reference>
<evidence type="ECO:0000313" key="3">
    <source>
        <dbReference type="Proteomes" id="UP000660708"/>
    </source>
</evidence>
<dbReference type="AlphaFoldDB" id="A0A8I0MV34"/>
<keyword evidence="3" id="KW-1185">Reference proteome</keyword>
<comment type="caution">
    <text evidence="2">The sequence shown here is derived from an EMBL/GenBank/DDBJ whole genome shotgun (WGS) entry which is preliminary data.</text>
</comment>
<dbReference type="Proteomes" id="UP000660708">
    <property type="component" value="Unassembled WGS sequence"/>
</dbReference>
<gene>
    <name evidence="2" type="ORF">PPEP_a0892</name>
</gene>
<dbReference type="SUPFAM" id="SSF55729">
    <property type="entry name" value="Acyl-CoA N-acyltransferases (Nat)"/>
    <property type="match status" value="1"/>
</dbReference>
<dbReference type="PANTHER" id="PTHR43792:SF1">
    <property type="entry name" value="N-ACETYLTRANSFERASE DOMAIN-CONTAINING PROTEIN"/>
    <property type="match status" value="1"/>
</dbReference>
<dbReference type="PROSITE" id="PS51186">
    <property type="entry name" value="GNAT"/>
    <property type="match status" value="1"/>
</dbReference>
<dbReference type="InterPro" id="IPR000182">
    <property type="entry name" value="GNAT_dom"/>
</dbReference>
<dbReference type="InterPro" id="IPR016181">
    <property type="entry name" value="Acyl_CoA_acyltransferase"/>
</dbReference>
<dbReference type="InterPro" id="IPR051531">
    <property type="entry name" value="N-acetyltransferase"/>
</dbReference>
<dbReference type="Gene3D" id="3.40.630.30">
    <property type="match status" value="1"/>
</dbReference>
<evidence type="ECO:0000313" key="2">
    <source>
        <dbReference type="EMBL" id="MBE0345912.1"/>
    </source>
</evidence>
<name>A0A8I0MV34_9GAMM</name>
<dbReference type="GO" id="GO:0016747">
    <property type="term" value="F:acyltransferase activity, transferring groups other than amino-acyl groups"/>
    <property type="evidence" value="ECO:0007669"/>
    <property type="project" value="InterPro"/>
</dbReference>
<proteinExistence type="predicted"/>
<dbReference type="PANTHER" id="PTHR43792">
    <property type="entry name" value="GNAT FAMILY, PUTATIVE (AFU_ORTHOLOGUE AFUA_3G00765)-RELATED-RELATED"/>
    <property type="match status" value="1"/>
</dbReference>
<accession>A0A8I0MV34</accession>
<dbReference type="EMBL" id="AQHF01000020">
    <property type="protein sequence ID" value="MBE0345912.1"/>
    <property type="molecule type" value="Genomic_DNA"/>
</dbReference>